<feature type="compositionally biased region" description="Basic and acidic residues" evidence="1">
    <location>
        <begin position="2269"/>
        <end position="2296"/>
    </location>
</feature>
<dbReference type="SUPFAM" id="SSF48371">
    <property type="entry name" value="ARM repeat"/>
    <property type="match status" value="2"/>
</dbReference>
<dbReference type="InterPro" id="IPR025481">
    <property type="entry name" value="Cell_Morphogen_C"/>
</dbReference>
<reference evidence="5 6" key="1">
    <citation type="submission" date="2016-02" db="EMBL/GenBank/DDBJ databases">
        <title>Complete genome sequence and transcriptome regulation of the pentose utilising yeast Sugiyamaella lignohabitans.</title>
        <authorList>
            <person name="Bellasio M."/>
            <person name="Peymann A."/>
            <person name="Valli M."/>
            <person name="Sipitzky M."/>
            <person name="Graf A."/>
            <person name="Sauer M."/>
            <person name="Marx H."/>
            <person name="Mattanovich D."/>
        </authorList>
    </citation>
    <scope>NUCLEOTIDE SEQUENCE [LARGE SCALE GENOMIC DNA]</scope>
    <source>
        <strain evidence="5 6">CBS 10342</strain>
    </source>
</reference>
<dbReference type="Pfam" id="PF14228">
    <property type="entry name" value="MOR2-PAG1_mid"/>
    <property type="match status" value="2"/>
</dbReference>
<dbReference type="Proteomes" id="UP000189580">
    <property type="component" value="Chromosome b"/>
</dbReference>
<dbReference type="InterPro" id="IPR016024">
    <property type="entry name" value="ARM-type_fold"/>
</dbReference>
<feature type="compositionally biased region" description="Polar residues" evidence="1">
    <location>
        <begin position="2337"/>
        <end position="2349"/>
    </location>
</feature>
<feature type="domain" description="Cell morphogenesis central region" evidence="4">
    <location>
        <begin position="1156"/>
        <end position="1389"/>
    </location>
</feature>
<dbReference type="PANTHER" id="PTHR12295">
    <property type="entry name" value="FURRY-RELATED"/>
    <property type="match status" value="1"/>
</dbReference>
<feature type="compositionally biased region" description="Basic and acidic residues" evidence="1">
    <location>
        <begin position="2040"/>
        <end position="2050"/>
    </location>
</feature>
<dbReference type="GO" id="GO:0030427">
    <property type="term" value="C:site of polarized growth"/>
    <property type="evidence" value="ECO:0007669"/>
    <property type="project" value="TreeGrafter"/>
</dbReference>
<feature type="domain" description="Cell morphogenesis central region" evidence="4">
    <location>
        <begin position="1459"/>
        <end position="1633"/>
    </location>
</feature>
<dbReference type="KEGG" id="slb:AWJ20_1992"/>
<dbReference type="InterPro" id="IPR025614">
    <property type="entry name" value="Cell_morpho_N"/>
</dbReference>
<evidence type="ECO:0000259" key="4">
    <source>
        <dbReference type="Pfam" id="PF14228"/>
    </source>
</evidence>
<dbReference type="GO" id="GO:0000902">
    <property type="term" value="P:cell morphogenesis"/>
    <property type="evidence" value="ECO:0007669"/>
    <property type="project" value="InterPro"/>
</dbReference>
<dbReference type="EMBL" id="CP014503">
    <property type="protein sequence ID" value="ANB14404.1"/>
    <property type="molecule type" value="Genomic_DNA"/>
</dbReference>
<dbReference type="InterPro" id="IPR039867">
    <property type="entry name" value="Furry/Tao3/Mor2"/>
</dbReference>
<feature type="region of interest" description="Disordered" evidence="1">
    <location>
        <begin position="2091"/>
        <end position="2349"/>
    </location>
</feature>
<organism evidence="5 6">
    <name type="scientific">Sugiyamaella lignohabitans</name>
    <dbReference type="NCBI Taxonomy" id="796027"/>
    <lineage>
        <taxon>Eukaryota</taxon>
        <taxon>Fungi</taxon>
        <taxon>Dikarya</taxon>
        <taxon>Ascomycota</taxon>
        <taxon>Saccharomycotina</taxon>
        <taxon>Dipodascomycetes</taxon>
        <taxon>Dipodascales</taxon>
        <taxon>Trichomonascaceae</taxon>
        <taxon>Sugiyamaella</taxon>
    </lineage>
</organism>
<dbReference type="Pfam" id="PF14222">
    <property type="entry name" value="MOR2-PAG1_N"/>
    <property type="match status" value="1"/>
</dbReference>
<feature type="compositionally biased region" description="Low complexity" evidence="1">
    <location>
        <begin position="2315"/>
        <end position="2329"/>
    </location>
</feature>
<feature type="domain" description="Cell morphogenesis protein C-terminal" evidence="3">
    <location>
        <begin position="1663"/>
        <end position="1912"/>
    </location>
</feature>
<evidence type="ECO:0000259" key="2">
    <source>
        <dbReference type="Pfam" id="PF14222"/>
    </source>
</evidence>
<dbReference type="RefSeq" id="XP_018736881.1">
    <property type="nucleotide sequence ID" value="XM_018878914.1"/>
</dbReference>
<proteinExistence type="predicted"/>
<feature type="compositionally biased region" description="Low complexity" evidence="1">
    <location>
        <begin position="2217"/>
        <end position="2233"/>
    </location>
</feature>
<dbReference type="GO" id="GO:0005938">
    <property type="term" value="C:cell cortex"/>
    <property type="evidence" value="ECO:0007669"/>
    <property type="project" value="TreeGrafter"/>
</dbReference>
<feature type="compositionally biased region" description="Low complexity" evidence="1">
    <location>
        <begin position="2148"/>
        <end position="2159"/>
    </location>
</feature>
<feature type="compositionally biased region" description="Polar residues" evidence="1">
    <location>
        <begin position="605"/>
        <end position="616"/>
    </location>
</feature>
<evidence type="ECO:0000256" key="1">
    <source>
        <dbReference type="SAM" id="MobiDB-lite"/>
    </source>
</evidence>
<sequence length="2349" mass="264168">MFWRKSKSEAAATAAQSATNHSSSKNNSTGNLAELKEAALRMERKSLISIYILCRVLMEVVKQSPPDVLGDDLSEKLEEIVFKQLRTGDPRTLSMSVIRRENWNLFAELLGEMSNSRFLSVGDRFIAELEKVPSVISKEQEPHILLLINGMKYLKLKIYPMDALEESAEFIESLGKFFSRSNSTPVKIAYSEALSQILLPLAGVATAELNHPMWVKPVETIFAKAMEMIAKPKYWAVAFQLATVILSVAPQELFARHWLTLFESHASKIKDKANRAVIYIGVSRLLWVFVFRWSETLNSTTKKLDIVSKVLFNPGNKKLWTSWESGITTAACVYLIRIGSHGYLQYVLDNILLQMVHSGSVDTLTLESIIPERATVGVRSFMYILSDHETTGTSASRPPFPDDVVLQSVMSNKDRSEPKHIPLPTGSLLQFYEKCCKCIVKLAVLCDTQFGAHITSVDDRPIQLKPMSVSFHFGNNDSYAQHQRLAYLELFSAVIDFIPWCHFPDTQTLTRTTEILCRNVVHSNPKVAQASISALKCLVETRDTRAIVNIYTKLMFSFDEKIFTSYDCPPSSASEFEKILQVYVSLLEIWIANIRVLTKRDANQSETSGSLSVSQPSDDDSSRRSDDMILNNWWSAVEEIEGNGLFFLCSQDRAIRLLAVKIIRLTTEFDEAIRDHGQHMTKSHSRTPSKSTLTPPCRVIQLMETVDLTELFEASKPNIELSMPERSRLAKLHGKKKETLVALAESDYGVDTALWLKAFPTFIKKCFENYPIPIAICRNIVCVRLVRMYDVVVEFSRSEAVAGTANYAFILKHPMRTHPEVVVEQWRTYLIVACSTLTLTDEQKLHIPDSRYQHGRKKSAQKITIHHQRITSVRSVFRMVIPLLGVDHPVIRDAIITGIGCINVNIYKALIECLQPAIETWAEESQRLNQSQSNQSNVSSKQTVGIRKDSSAAISLAYRQERVITEIVHLLYITSHYLELPSVAEDEWIISEFVGFLNTLRNFLSLPRVQVDYNFQKLRRYFCGLLENVFLGVSRNTERSNPISFESRMRYFTLIEDWCTVGQHWNVAREREAKMKRAALSTVKDSREHNIILASMELEKKKSDIAILSVLAALCAGPLMQPLDAAGRRKSNVSFNISGLLKWIGTMFESPNDEMHSLGKRALKNLLIHNPDHPIIFEETVANGYRIHSEPKASKSYFVALAEILLEIPDYPCEVRQALALGLFKTGDEDDEVRSLAVDLLKATEIRFYGTSCLQEYRVNITNSTPVVYKRAMFNLSSRFAKDHPQETYLVFSELTKFFHVVNDISRRDILAVLLPWIQAVELQVEVNDMPTPSTAMVMNNLFEITVTFSNRIQNEVEALWVALGNGKYPNNVNAIMNFVLHHSLERRDPVFVEYSRKILAYLAAPPAGTTLIDALMKYLQPKAMIPQHLEPYDLSIAERMYPYVATISAVLPVGNKETTFSHGQLALILLVDLIVSPLESVKANLPLILHVSLVLFDHYLPIINDRSRELLVHVVNEFAGSQAGAQEFCELIRVSNSKFNWSYDNLNSDKNGARTPKMMVQMIKDILGIFGTQIPDLRENWSRVALMWATTCPVRHIACRSFQVFRCLLFTLDQNMLADMLARLSNTISDSTTDIQGFAMQILMTLNAVTAELASEDLINYPQLFWATVACLGTVHEQEFIEVLSILEKFISKIDLDSAETVACLIATFPPKWEAKFRGLQHAVIPGLRSSLAWEQSLRILDRLNQLQDSEIIAGPDRLALAISINLPRYLHALEIGETTPEIEASSDRLRQMCDERGLGALSRILVSFGKGRFRSKQDFLNQTIQALQNNFFPSCEGSVLIFLLGILSNKIKWVKTETMDILKKILPMVDLQKEEFAGVGADIISPLLRLLQTDYAEQALGVLDETISISASNMDKHVLRMSLGNRTIRKEYEKTATMFGIPDESGWAIPMPAVTANITRNNVHAVFYTCNTTPSTEQIPVSAEEFQFHKEEYGFMGGPLDRTDSVSVAEDVEGGSLSHMWTALDNLDSFFTRDMKKSRQQRPNHEHNISVTDTDMSTDNNLDPVESVPQLYDKKVSLILNRSLARTPSTTSFKTSLADSFGNSPTTPTADARFGSSTNVSVIGNSGGPPTPRKREIVDFGRHTRSSSLSSGSVLSSPDIDDQNMSPQDLESTGDEFKLHNGGSTVSFTKYVTSPNSGSSKKLSGVVPRLARTKSSSSSNPSSPVQRVQSPIMRDQAEMPSAPQENSFRLESFLRGANIRKVKKKASKLDKVKEKDIRDDNAKEEQRQEEEPRSKSKSRNGRSSVMTFGTKLSNSPASMSASSSVSSLTRHKDNQTGQSSYQFPPPR</sequence>
<feature type="region of interest" description="Disordered" evidence="1">
    <location>
        <begin position="605"/>
        <end position="625"/>
    </location>
</feature>
<evidence type="ECO:0000259" key="3">
    <source>
        <dbReference type="Pfam" id="PF14225"/>
    </source>
</evidence>
<dbReference type="Pfam" id="PF14225">
    <property type="entry name" value="MOR2-PAG1_C"/>
    <property type="match status" value="1"/>
</dbReference>
<feature type="compositionally biased region" description="Basic and acidic residues" evidence="1">
    <location>
        <begin position="2135"/>
        <end position="2144"/>
    </location>
</feature>
<evidence type="ECO:0000313" key="5">
    <source>
        <dbReference type="EMBL" id="ANB14404.1"/>
    </source>
</evidence>
<dbReference type="InterPro" id="IPR029473">
    <property type="entry name" value="MOR2-PAG1_mid"/>
</dbReference>
<dbReference type="OrthoDB" id="6287725at2759"/>
<accession>A0A167ES48</accession>
<feature type="compositionally biased region" description="Polar residues" evidence="1">
    <location>
        <begin position="2091"/>
        <end position="2126"/>
    </location>
</feature>
<name>A0A167ES48_9ASCO</name>
<gene>
    <name evidence="5" type="primary">TAO3</name>
    <name evidence="5" type="ORF">AWJ20_1992</name>
</gene>
<feature type="compositionally biased region" description="Polar residues" evidence="1">
    <location>
        <begin position="2051"/>
        <end position="2062"/>
    </location>
</feature>
<feature type="domain" description="Cell morphogenesis protein N-terminal" evidence="2">
    <location>
        <begin position="43"/>
        <end position="591"/>
    </location>
</feature>
<feature type="compositionally biased region" description="Polar residues" evidence="1">
    <location>
        <begin position="2184"/>
        <end position="2204"/>
    </location>
</feature>
<dbReference type="GeneID" id="30033854"/>
<keyword evidence="6" id="KW-1185">Reference proteome</keyword>
<dbReference type="PANTHER" id="PTHR12295:SF30">
    <property type="entry name" value="PROTEIN FURRY"/>
    <property type="match status" value="1"/>
</dbReference>
<protein>
    <submittedName>
        <fullName evidence="5">Tao3p</fullName>
    </submittedName>
</protein>
<feature type="region of interest" description="Disordered" evidence="1">
    <location>
        <begin position="2040"/>
        <end position="2062"/>
    </location>
</feature>
<evidence type="ECO:0000313" key="6">
    <source>
        <dbReference type="Proteomes" id="UP000189580"/>
    </source>
</evidence>